<protein>
    <recommendedName>
        <fullName evidence="4">Lipoprotein</fullName>
    </recommendedName>
</protein>
<feature type="chain" id="PRO_5037193942" description="Lipoprotein" evidence="1">
    <location>
        <begin position="24"/>
        <end position="126"/>
    </location>
</feature>
<evidence type="ECO:0000256" key="1">
    <source>
        <dbReference type="SAM" id="SignalP"/>
    </source>
</evidence>
<evidence type="ECO:0008006" key="4">
    <source>
        <dbReference type="Google" id="ProtNLM"/>
    </source>
</evidence>
<organism evidence="2 3">
    <name type="scientific">Shewanella cyperi</name>
    <dbReference type="NCBI Taxonomy" id="2814292"/>
    <lineage>
        <taxon>Bacteria</taxon>
        <taxon>Pseudomonadati</taxon>
        <taxon>Pseudomonadota</taxon>
        <taxon>Gammaproteobacteria</taxon>
        <taxon>Alteromonadales</taxon>
        <taxon>Shewanellaceae</taxon>
        <taxon>Shewanella</taxon>
    </lineage>
</organism>
<dbReference type="AlphaFoldDB" id="A0A975ALU9"/>
<dbReference type="Proteomes" id="UP000663281">
    <property type="component" value="Chromosome"/>
</dbReference>
<proteinExistence type="predicted"/>
<evidence type="ECO:0000313" key="3">
    <source>
        <dbReference type="Proteomes" id="UP000663281"/>
    </source>
</evidence>
<keyword evidence="1" id="KW-0732">Signal</keyword>
<gene>
    <name evidence="2" type="ORF">JYB88_05895</name>
</gene>
<evidence type="ECO:0000313" key="2">
    <source>
        <dbReference type="EMBL" id="QSX31171.1"/>
    </source>
</evidence>
<feature type="signal peptide" evidence="1">
    <location>
        <begin position="1"/>
        <end position="23"/>
    </location>
</feature>
<reference evidence="2 3" key="1">
    <citation type="submission" date="2021-03" db="EMBL/GenBank/DDBJ databases">
        <title>Novel species identification of genus Shewanella.</title>
        <authorList>
            <person name="Liu G."/>
            <person name="Zhang Q."/>
        </authorList>
    </citation>
    <scope>NUCLEOTIDE SEQUENCE [LARGE SCALE GENOMIC DNA]</scope>
    <source>
        <strain evidence="2 3">FJAT-53726</strain>
    </source>
</reference>
<accession>A0A975ALU9</accession>
<dbReference type="EMBL" id="CP071504">
    <property type="protein sequence ID" value="QSX31171.1"/>
    <property type="molecule type" value="Genomic_DNA"/>
</dbReference>
<name>A0A975ALU9_9GAMM</name>
<keyword evidence="3" id="KW-1185">Reference proteome</keyword>
<dbReference type="RefSeq" id="WP_207325805.1">
    <property type="nucleotide sequence ID" value="NZ_CP071504.1"/>
</dbReference>
<sequence>MNYRRFAVSALVLCLLPLSRGWANDSINSELSHFAGGAAMALGTMVIADHYGQNEHRAWLGFGVATGIGILGEVADKAKGHEVSWLDIAVNSLGAAVGAYGGERWLLTPVIKPEERFAGVTLNYLF</sequence>
<dbReference type="KEGG" id="scyp:JYB88_05895"/>